<dbReference type="InterPro" id="IPR010710">
    <property type="entry name" value="DUF1289"/>
</dbReference>
<dbReference type="PANTHER" id="PTHR35175">
    <property type="entry name" value="DUF1289 DOMAIN-CONTAINING PROTEIN"/>
    <property type="match status" value="1"/>
</dbReference>
<dbReference type="PANTHER" id="PTHR35175:SF2">
    <property type="entry name" value="DUF1289 DOMAIN-CONTAINING PROTEIN"/>
    <property type="match status" value="1"/>
</dbReference>
<evidence type="ECO:0000313" key="1">
    <source>
        <dbReference type="EMBL" id="TGN17168.1"/>
    </source>
</evidence>
<proteinExistence type="predicted"/>
<name>A0A4V3JXS4_9LEPT</name>
<sequence>MSLKSPCSKICMMDPETGLCAGCHRTLEEIGRWSSYSEEERTEVWKKLEIRKSELKKEN</sequence>
<reference evidence="1" key="1">
    <citation type="journal article" date="2019" name="PLoS Negl. Trop. Dis.">
        <title>Revisiting the worldwide diversity of Leptospira species in the environment.</title>
        <authorList>
            <person name="Vincent A.T."/>
            <person name="Schiettekatte O."/>
            <person name="Bourhy P."/>
            <person name="Veyrier F.J."/>
            <person name="Picardeau M."/>
        </authorList>
    </citation>
    <scope>NUCLEOTIDE SEQUENCE [LARGE SCALE GENOMIC DNA]</scope>
    <source>
        <strain evidence="1">201300427</strain>
    </source>
</reference>
<dbReference type="AlphaFoldDB" id="A0A4V3JXS4"/>
<protein>
    <submittedName>
        <fullName evidence="1">DUF1289 domain-containing protein</fullName>
    </submittedName>
</protein>
<keyword evidence="2" id="KW-1185">Reference proteome</keyword>
<organism evidence="1 2">
    <name type="scientific">Leptospira idonii</name>
    <dbReference type="NCBI Taxonomy" id="1193500"/>
    <lineage>
        <taxon>Bacteria</taxon>
        <taxon>Pseudomonadati</taxon>
        <taxon>Spirochaetota</taxon>
        <taxon>Spirochaetia</taxon>
        <taxon>Leptospirales</taxon>
        <taxon>Leptospiraceae</taxon>
        <taxon>Leptospira</taxon>
    </lineage>
</organism>
<dbReference type="OrthoDB" id="9811423at2"/>
<comment type="caution">
    <text evidence="1">The sequence shown here is derived from an EMBL/GenBank/DDBJ whole genome shotgun (WGS) entry which is preliminary data.</text>
</comment>
<accession>A0A4V3JXS4</accession>
<dbReference type="EMBL" id="RQHW01000079">
    <property type="protein sequence ID" value="TGN17168.1"/>
    <property type="molecule type" value="Genomic_DNA"/>
</dbReference>
<evidence type="ECO:0000313" key="2">
    <source>
        <dbReference type="Proteomes" id="UP000298058"/>
    </source>
</evidence>
<dbReference type="RefSeq" id="WP_135762075.1">
    <property type="nucleotide sequence ID" value="NZ_RQHW01000079.1"/>
</dbReference>
<gene>
    <name evidence="1" type="ORF">EHS15_18520</name>
</gene>
<dbReference type="Proteomes" id="UP000298058">
    <property type="component" value="Unassembled WGS sequence"/>
</dbReference>
<dbReference type="Pfam" id="PF06945">
    <property type="entry name" value="DUF1289"/>
    <property type="match status" value="1"/>
</dbReference>